<dbReference type="Proteomes" id="UP000031637">
    <property type="component" value="Chromosome"/>
</dbReference>
<dbReference type="Pfam" id="PF07228">
    <property type="entry name" value="SpoIIE"/>
    <property type="match status" value="1"/>
</dbReference>
<dbReference type="FunFam" id="3.30.450.20:FF:000060">
    <property type="entry name" value="Sensor protein FixL"/>
    <property type="match status" value="1"/>
</dbReference>
<evidence type="ECO:0000313" key="12">
    <source>
        <dbReference type="Proteomes" id="UP000031637"/>
    </source>
</evidence>
<keyword evidence="4" id="KW-0378">Hydrolase</keyword>
<dbReference type="PROSITE" id="PS50110">
    <property type="entry name" value="RESPONSE_REGULATORY"/>
    <property type="match status" value="1"/>
</dbReference>
<dbReference type="GO" id="GO:0016791">
    <property type="term" value="F:phosphatase activity"/>
    <property type="evidence" value="ECO:0007669"/>
    <property type="project" value="TreeGrafter"/>
</dbReference>
<protein>
    <recommendedName>
        <fullName evidence="7">Sensor protein FixL</fullName>
    </recommendedName>
</protein>
<dbReference type="PANTHER" id="PTHR43156">
    <property type="entry name" value="STAGE II SPORULATION PROTEIN E-RELATED"/>
    <property type="match status" value="1"/>
</dbReference>
<feature type="modified residue" description="4-aspartylphosphate" evidence="8">
    <location>
        <position position="62"/>
    </location>
</feature>
<feature type="domain" description="Response regulatory" evidence="9">
    <location>
        <begin position="13"/>
        <end position="129"/>
    </location>
</feature>
<gene>
    <name evidence="11" type="ORF">SUTH_02883</name>
</gene>
<dbReference type="InterPro" id="IPR013767">
    <property type="entry name" value="PAS_fold"/>
</dbReference>
<dbReference type="InterPro" id="IPR011006">
    <property type="entry name" value="CheY-like_superfamily"/>
</dbReference>
<evidence type="ECO:0000256" key="8">
    <source>
        <dbReference type="PROSITE-ProRule" id="PRU00169"/>
    </source>
</evidence>
<evidence type="ECO:0000259" key="9">
    <source>
        <dbReference type="PROSITE" id="PS50110"/>
    </source>
</evidence>
<dbReference type="NCBIfam" id="TIGR00229">
    <property type="entry name" value="sensory_box"/>
    <property type="match status" value="1"/>
</dbReference>
<dbReference type="OrthoDB" id="9811749at2"/>
<keyword evidence="3" id="KW-0418">Kinase</keyword>
<dbReference type="SUPFAM" id="SSF52172">
    <property type="entry name" value="CheY-like"/>
    <property type="match status" value="1"/>
</dbReference>
<evidence type="ECO:0000313" key="11">
    <source>
        <dbReference type="EMBL" id="BAO30662.1"/>
    </source>
</evidence>
<evidence type="ECO:0000256" key="6">
    <source>
        <dbReference type="ARBA" id="ARBA00059827"/>
    </source>
</evidence>
<dbReference type="CDD" id="cd00130">
    <property type="entry name" value="PAS"/>
    <property type="match status" value="1"/>
</dbReference>
<dbReference type="SMART" id="SM00331">
    <property type="entry name" value="PP2C_SIG"/>
    <property type="match status" value="1"/>
</dbReference>
<sequence length="519" mass="55889">MTTEIPAGQKPLKVLVVDDTATNRHILEVFLRKLGLDVVLAEDGAKGVAAYESEAPDIVIMDVMMPVMDGFEATRRIKALAGERWIPVLFLSALDNDDSLVAGLNAGGDDYLPKPVNFVVLDAKLRSLARALHMQRSLDDERDRAAAISDNLLDGVITINDAGLMQSCNPAVENIFGYEQGEMIGKNVSILMPEPYRSEHDGYLAHYVKGGQPRILGVGQRALFGQRKNGEVFPLDLGVSEMRVAGNRQFVGVLHDASERVAADTQLRENAERLQRYHDNQEAATALAQRIVASQMQRDGLNDPGVGYWLSSAENFSGDIVAATRGPEGDLYVLLADATGHGLGAAICTLPVLSVFYSMGETGVVLSWIIHEINRQLKATLPVGHFVAATMLCVAANGKQADVWVGGTPDLLVLDRGGRPRRRVASANLPLGIDTIEAGEVACEKLELEPGDQFVLFSDGLVEAENAAGESFGYDRLLTALASTAAVERLESVKLALAHHMDQTPPHDDVSLMLVGPLG</sequence>
<evidence type="ECO:0000256" key="3">
    <source>
        <dbReference type="ARBA" id="ARBA00022777"/>
    </source>
</evidence>
<evidence type="ECO:0000259" key="10">
    <source>
        <dbReference type="PROSITE" id="PS50112"/>
    </source>
</evidence>
<evidence type="ECO:0000256" key="2">
    <source>
        <dbReference type="ARBA" id="ARBA00022741"/>
    </source>
</evidence>
<comment type="function">
    <text evidence="6">Putative oxygen sensor; modulates the activity of FixJ, a transcriptional activator of nitrogen fixation fixK gene. FixL probably acts as a kinase that phosphorylates FixJ.</text>
</comment>
<reference evidence="11 12" key="1">
    <citation type="journal article" date="2014" name="Syst. Appl. Microbiol.">
        <title>Complete genomes of freshwater sulfur oxidizers Sulfuricella denitrificans skB26 and Sulfuritalea hydrogenivorans sk43H: genetic insights into the sulfur oxidation pathway of betaproteobacteria.</title>
        <authorList>
            <person name="Watanabe T."/>
            <person name="Kojima H."/>
            <person name="Fukui M."/>
        </authorList>
    </citation>
    <scope>NUCLEOTIDE SEQUENCE [LARGE SCALE GENOMIC DNA]</scope>
    <source>
        <strain evidence="11">DSM22779</strain>
    </source>
</reference>
<dbReference type="Gene3D" id="3.60.40.10">
    <property type="entry name" value="PPM-type phosphatase domain"/>
    <property type="match status" value="1"/>
</dbReference>
<dbReference type="Pfam" id="PF00072">
    <property type="entry name" value="Response_reg"/>
    <property type="match status" value="1"/>
</dbReference>
<dbReference type="PANTHER" id="PTHR43156:SF2">
    <property type="entry name" value="STAGE II SPORULATION PROTEIN E"/>
    <property type="match status" value="1"/>
</dbReference>
<dbReference type="GO" id="GO:0000160">
    <property type="term" value="P:phosphorelay signal transduction system"/>
    <property type="evidence" value="ECO:0007669"/>
    <property type="project" value="InterPro"/>
</dbReference>
<dbReference type="GO" id="GO:0006355">
    <property type="term" value="P:regulation of DNA-templated transcription"/>
    <property type="evidence" value="ECO:0007669"/>
    <property type="project" value="InterPro"/>
</dbReference>
<dbReference type="PROSITE" id="PS50112">
    <property type="entry name" value="PAS"/>
    <property type="match status" value="1"/>
</dbReference>
<dbReference type="Gene3D" id="3.40.50.2300">
    <property type="match status" value="1"/>
</dbReference>
<dbReference type="InterPro" id="IPR000014">
    <property type="entry name" value="PAS"/>
</dbReference>
<keyword evidence="12" id="KW-1185">Reference proteome</keyword>
<dbReference type="InterPro" id="IPR001932">
    <property type="entry name" value="PPM-type_phosphatase-like_dom"/>
</dbReference>
<evidence type="ECO:0000256" key="4">
    <source>
        <dbReference type="ARBA" id="ARBA00022801"/>
    </source>
</evidence>
<organism evidence="11 12">
    <name type="scientific">Sulfuritalea hydrogenivorans sk43H</name>
    <dbReference type="NCBI Taxonomy" id="1223802"/>
    <lineage>
        <taxon>Bacteria</taxon>
        <taxon>Pseudomonadati</taxon>
        <taxon>Pseudomonadota</taxon>
        <taxon>Betaproteobacteria</taxon>
        <taxon>Nitrosomonadales</taxon>
        <taxon>Sterolibacteriaceae</taxon>
        <taxon>Sulfuritalea</taxon>
    </lineage>
</organism>
<evidence type="ECO:0000256" key="1">
    <source>
        <dbReference type="ARBA" id="ARBA00022679"/>
    </source>
</evidence>
<dbReference type="SUPFAM" id="SSF81606">
    <property type="entry name" value="PP2C-like"/>
    <property type="match status" value="1"/>
</dbReference>
<dbReference type="AlphaFoldDB" id="W0SII2"/>
<dbReference type="InterPro" id="IPR052016">
    <property type="entry name" value="Bact_Sigma-Reg"/>
</dbReference>
<dbReference type="SMART" id="SM00448">
    <property type="entry name" value="REC"/>
    <property type="match status" value="1"/>
</dbReference>
<dbReference type="HOGENOM" id="CLU_000445_43_7_4"/>
<dbReference type="GO" id="GO:0005524">
    <property type="term" value="F:ATP binding"/>
    <property type="evidence" value="ECO:0007669"/>
    <property type="project" value="UniProtKB-KW"/>
</dbReference>
<keyword evidence="1" id="KW-0808">Transferase</keyword>
<dbReference type="InterPro" id="IPR001789">
    <property type="entry name" value="Sig_transdc_resp-reg_receiver"/>
</dbReference>
<dbReference type="KEGG" id="shd:SUTH_02883"/>
<dbReference type="Gene3D" id="3.30.450.20">
    <property type="entry name" value="PAS domain"/>
    <property type="match status" value="1"/>
</dbReference>
<dbReference type="RefSeq" id="WP_041100207.1">
    <property type="nucleotide sequence ID" value="NZ_AP012547.1"/>
</dbReference>
<keyword evidence="8" id="KW-0597">Phosphoprotein</keyword>
<dbReference type="GO" id="GO:0016301">
    <property type="term" value="F:kinase activity"/>
    <property type="evidence" value="ECO:0007669"/>
    <property type="project" value="UniProtKB-KW"/>
</dbReference>
<dbReference type="InterPro" id="IPR036457">
    <property type="entry name" value="PPM-type-like_dom_sf"/>
</dbReference>
<dbReference type="EMBL" id="AP012547">
    <property type="protein sequence ID" value="BAO30662.1"/>
    <property type="molecule type" value="Genomic_DNA"/>
</dbReference>
<dbReference type="Pfam" id="PF00989">
    <property type="entry name" value="PAS"/>
    <property type="match status" value="1"/>
</dbReference>
<keyword evidence="2" id="KW-0547">Nucleotide-binding</keyword>
<evidence type="ECO:0000256" key="7">
    <source>
        <dbReference type="ARBA" id="ARBA00070616"/>
    </source>
</evidence>
<dbReference type="SMART" id="SM00091">
    <property type="entry name" value="PAS"/>
    <property type="match status" value="1"/>
</dbReference>
<keyword evidence="5" id="KW-0067">ATP-binding</keyword>
<dbReference type="InterPro" id="IPR035965">
    <property type="entry name" value="PAS-like_dom_sf"/>
</dbReference>
<dbReference type="SUPFAM" id="SSF55785">
    <property type="entry name" value="PYP-like sensor domain (PAS domain)"/>
    <property type="match status" value="1"/>
</dbReference>
<accession>W0SII2</accession>
<feature type="domain" description="PAS" evidence="10">
    <location>
        <begin position="141"/>
        <end position="211"/>
    </location>
</feature>
<name>W0SII2_9PROT</name>
<proteinExistence type="predicted"/>
<evidence type="ECO:0000256" key="5">
    <source>
        <dbReference type="ARBA" id="ARBA00022840"/>
    </source>
</evidence>
<dbReference type="STRING" id="1223802.SUTH_02883"/>